<name>A0A392UW60_9FABA</name>
<sequence length="60" mass="6668">MASMSNDSLNDINTSCEATKLTVASCDTIEKVREPNQEIKKRHQNDENSGDENTSLFHGI</sequence>
<accession>A0A392UW60</accession>
<dbReference type="Proteomes" id="UP000265520">
    <property type="component" value="Unassembled WGS sequence"/>
</dbReference>
<reference evidence="2 3" key="1">
    <citation type="journal article" date="2018" name="Front. Plant Sci.">
        <title>Red Clover (Trifolium pratense) and Zigzag Clover (T. medium) - A Picture of Genomic Similarities and Differences.</title>
        <authorList>
            <person name="Dluhosova J."/>
            <person name="Istvanek J."/>
            <person name="Nedelnik J."/>
            <person name="Repkova J."/>
        </authorList>
    </citation>
    <scope>NUCLEOTIDE SEQUENCE [LARGE SCALE GENOMIC DNA]</scope>
    <source>
        <strain evidence="3">cv. 10/8</strain>
        <tissue evidence="2">Leaf</tissue>
    </source>
</reference>
<evidence type="ECO:0000256" key="1">
    <source>
        <dbReference type="SAM" id="MobiDB-lite"/>
    </source>
</evidence>
<keyword evidence="3" id="KW-1185">Reference proteome</keyword>
<feature type="compositionally biased region" description="Polar residues" evidence="1">
    <location>
        <begin position="51"/>
        <end position="60"/>
    </location>
</feature>
<dbReference type="EMBL" id="LXQA010986969">
    <property type="protein sequence ID" value="MCI80057.1"/>
    <property type="molecule type" value="Genomic_DNA"/>
</dbReference>
<evidence type="ECO:0000313" key="2">
    <source>
        <dbReference type="EMBL" id="MCI80057.1"/>
    </source>
</evidence>
<evidence type="ECO:0000313" key="3">
    <source>
        <dbReference type="Proteomes" id="UP000265520"/>
    </source>
</evidence>
<organism evidence="2 3">
    <name type="scientific">Trifolium medium</name>
    <dbReference type="NCBI Taxonomy" id="97028"/>
    <lineage>
        <taxon>Eukaryota</taxon>
        <taxon>Viridiplantae</taxon>
        <taxon>Streptophyta</taxon>
        <taxon>Embryophyta</taxon>
        <taxon>Tracheophyta</taxon>
        <taxon>Spermatophyta</taxon>
        <taxon>Magnoliopsida</taxon>
        <taxon>eudicotyledons</taxon>
        <taxon>Gunneridae</taxon>
        <taxon>Pentapetalae</taxon>
        <taxon>rosids</taxon>
        <taxon>fabids</taxon>
        <taxon>Fabales</taxon>
        <taxon>Fabaceae</taxon>
        <taxon>Papilionoideae</taxon>
        <taxon>50 kb inversion clade</taxon>
        <taxon>NPAAA clade</taxon>
        <taxon>Hologalegina</taxon>
        <taxon>IRL clade</taxon>
        <taxon>Trifolieae</taxon>
        <taxon>Trifolium</taxon>
    </lineage>
</organism>
<comment type="caution">
    <text evidence="2">The sequence shown here is derived from an EMBL/GenBank/DDBJ whole genome shotgun (WGS) entry which is preliminary data.</text>
</comment>
<dbReference type="AlphaFoldDB" id="A0A392UW60"/>
<feature type="region of interest" description="Disordered" evidence="1">
    <location>
        <begin position="34"/>
        <end position="60"/>
    </location>
</feature>
<feature type="non-terminal residue" evidence="2">
    <location>
        <position position="60"/>
    </location>
</feature>
<protein>
    <submittedName>
        <fullName evidence="2">Uncharacterized protein</fullName>
    </submittedName>
</protein>
<proteinExistence type="predicted"/>